<keyword evidence="1" id="KW-0812">Transmembrane</keyword>
<comment type="caution">
    <text evidence="2">The sequence shown here is derived from an EMBL/GenBank/DDBJ whole genome shotgun (WGS) entry which is preliminary data.</text>
</comment>
<feature type="transmembrane region" description="Helical" evidence="1">
    <location>
        <begin position="97"/>
        <end position="115"/>
    </location>
</feature>
<evidence type="ECO:0000256" key="1">
    <source>
        <dbReference type="SAM" id="Phobius"/>
    </source>
</evidence>
<gene>
    <name evidence="2" type="ORF">ASN18_0995</name>
</gene>
<keyword evidence="1" id="KW-0472">Membrane</keyword>
<evidence type="ECO:0008006" key="4">
    <source>
        <dbReference type="Google" id="ProtNLM"/>
    </source>
</evidence>
<accession>A0ABR5SGX4</accession>
<proteinExistence type="predicted"/>
<feature type="transmembrane region" description="Helical" evidence="1">
    <location>
        <begin position="70"/>
        <end position="91"/>
    </location>
</feature>
<dbReference type="Proteomes" id="UP000060487">
    <property type="component" value="Unassembled WGS sequence"/>
</dbReference>
<keyword evidence="1" id="KW-1133">Transmembrane helix</keyword>
<dbReference type="RefSeq" id="WP_085051638.1">
    <property type="nucleotide sequence ID" value="NZ_LNQR01000034.1"/>
</dbReference>
<sequence>MGLTPLEREKRAKMIIHGASVASAATAGALAQGATLGLDTPFLTVITVGMVIALGELFDQKTNKSTALAILGQAAGAGVGVAGAKALLGWFPGIGNLANAIITTIYTEGLGWWVYKYFTKKTAT</sequence>
<organism evidence="2 3">
    <name type="scientific">Candidatus Magnetominusculus xianensis</name>
    <dbReference type="NCBI Taxonomy" id="1748249"/>
    <lineage>
        <taxon>Bacteria</taxon>
        <taxon>Pseudomonadati</taxon>
        <taxon>Nitrospirota</taxon>
        <taxon>Nitrospiria</taxon>
        <taxon>Nitrospirales</taxon>
        <taxon>Nitrospiraceae</taxon>
        <taxon>Candidatus Magnetominusculus</taxon>
    </lineage>
</organism>
<name>A0ABR5SGX4_9BACT</name>
<evidence type="ECO:0000313" key="3">
    <source>
        <dbReference type="Proteomes" id="UP000060487"/>
    </source>
</evidence>
<keyword evidence="3" id="KW-1185">Reference proteome</keyword>
<dbReference type="EMBL" id="LNQR01000034">
    <property type="protein sequence ID" value="KWT90912.1"/>
    <property type="molecule type" value="Genomic_DNA"/>
</dbReference>
<reference evidence="2 3" key="1">
    <citation type="submission" date="2015-11" db="EMBL/GenBank/DDBJ databases">
        <authorList>
            <person name="Lin W."/>
        </authorList>
    </citation>
    <scope>NUCLEOTIDE SEQUENCE [LARGE SCALE GENOMIC DNA]</scope>
    <source>
        <strain evidence="2 3">HCH-1</strain>
    </source>
</reference>
<protein>
    <recommendedName>
        <fullName evidence="4">DUF697 domain-containing protein</fullName>
    </recommendedName>
</protein>
<evidence type="ECO:0000313" key="2">
    <source>
        <dbReference type="EMBL" id="KWT90912.1"/>
    </source>
</evidence>
<feature type="transmembrane region" description="Helical" evidence="1">
    <location>
        <begin position="41"/>
        <end position="58"/>
    </location>
</feature>